<evidence type="ECO:0000256" key="3">
    <source>
        <dbReference type="ARBA" id="ARBA00023163"/>
    </source>
</evidence>
<dbReference type="PROSITE" id="PS01117">
    <property type="entry name" value="HTH_MARR_1"/>
    <property type="match status" value="1"/>
</dbReference>
<proteinExistence type="predicted"/>
<dbReference type="Gene3D" id="1.10.10.10">
    <property type="entry name" value="Winged helix-like DNA-binding domain superfamily/Winged helix DNA-binding domain"/>
    <property type="match status" value="1"/>
</dbReference>
<dbReference type="PRINTS" id="PR00598">
    <property type="entry name" value="HTHMARR"/>
</dbReference>
<dbReference type="SUPFAM" id="SSF46785">
    <property type="entry name" value="Winged helix' DNA-binding domain"/>
    <property type="match status" value="1"/>
</dbReference>
<dbReference type="PANTHER" id="PTHR33164">
    <property type="entry name" value="TRANSCRIPTIONAL REGULATOR, MARR FAMILY"/>
    <property type="match status" value="1"/>
</dbReference>
<evidence type="ECO:0000259" key="4">
    <source>
        <dbReference type="PROSITE" id="PS50995"/>
    </source>
</evidence>
<dbReference type="InterPro" id="IPR000835">
    <property type="entry name" value="HTH_MarR-typ"/>
</dbReference>
<keyword evidence="2" id="KW-0238">DNA-binding</keyword>
<keyword evidence="1" id="KW-0805">Transcription regulation</keyword>
<evidence type="ECO:0000256" key="1">
    <source>
        <dbReference type="ARBA" id="ARBA00023015"/>
    </source>
</evidence>
<dbReference type="InterPro" id="IPR023187">
    <property type="entry name" value="Tscrpt_reg_MarR-type_CS"/>
</dbReference>
<dbReference type="SMART" id="SM00347">
    <property type="entry name" value="HTH_MARR"/>
    <property type="match status" value="1"/>
</dbReference>
<dbReference type="RefSeq" id="WP_252952309.1">
    <property type="nucleotide sequence ID" value="NZ_JAFIRR010000030.1"/>
</dbReference>
<dbReference type="PANTHER" id="PTHR33164:SF64">
    <property type="entry name" value="TRANSCRIPTIONAL REGULATOR SLYA"/>
    <property type="match status" value="1"/>
</dbReference>
<dbReference type="PROSITE" id="PS50995">
    <property type="entry name" value="HTH_MARR_2"/>
    <property type="match status" value="1"/>
</dbReference>
<reference evidence="5 6" key="1">
    <citation type="submission" date="2021-12" db="EMBL/GenBank/DDBJ databases">
        <title>Siccirubricoccus leaddurans sp. nov., a high concentration Zn2+ tolerance bacterium.</title>
        <authorList>
            <person name="Cao Y."/>
        </authorList>
    </citation>
    <scope>NUCLEOTIDE SEQUENCE [LARGE SCALE GENOMIC DNA]</scope>
    <source>
        <strain evidence="5 6">KC 17139</strain>
    </source>
</reference>
<dbReference type="InterPro" id="IPR039422">
    <property type="entry name" value="MarR/SlyA-like"/>
</dbReference>
<dbReference type="EMBL" id="JAFIRR010000030">
    <property type="protein sequence ID" value="MCO6415713.1"/>
    <property type="molecule type" value="Genomic_DNA"/>
</dbReference>
<evidence type="ECO:0000313" key="5">
    <source>
        <dbReference type="EMBL" id="MCO6415713.1"/>
    </source>
</evidence>
<gene>
    <name evidence="5" type="ORF">JYK14_05910</name>
</gene>
<accession>A0ABT1D1D0</accession>
<name>A0ABT1D1D0_9PROT</name>
<protein>
    <submittedName>
        <fullName evidence="5">MarR family transcriptional regulator</fullName>
    </submittedName>
</protein>
<comment type="caution">
    <text evidence="5">The sequence shown here is derived from an EMBL/GenBank/DDBJ whole genome shotgun (WGS) entry which is preliminary data.</text>
</comment>
<dbReference type="InterPro" id="IPR036388">
    <property type="entry name" value="WH-like_DNA-bd_sf"/>
</dbReference>
<evidence type="ECO:0000313" key="6">
    <source>
        <dbReference type="Proteomes" id="UP001523392"/>
    </source>
</evidence>
<dbReference type="InterPro" id="IPR036390">
    <property type="entry name" value="WH_DNA-bd_sf"/>
</dbReference>
<feature type="domain" description="HTH marR-type" evidence="4">
    <location>
        <begin position="2"/>
        <end position="138"/>
    </location>
</feature>
<sequence length="147" mass="15899">MPDTLLTLLHEVAHLSRTRADRLARAQGMSRAQWIALVKLRQRDGMTQRDLAELLEVEPISAGRLVDRLAARGLIERRADPADRRIWRLHLTPAAAPVLAEIEAVRAAFSAEALQGIDPALCEAAAAALQAMKANLLAAEPETGTAA</sequence>
<evidence type="ECO:0000256" key="2">
    <source>
        <dbReference type="ARBA" id="ARBA00023125"/>
    </source>
</evidence>
<organism evidence="5 6">
    <name type="scientific">Siccirubricoccus soli</name>
    <dbReference type="NCBI Taxonomy" id="2899147"/>
    <lineage>
        <taxon>Bacteria</taxon>
        <taxon>Pseudomonadati</taxon>
        <taxon>Pseudomonadota</taxon>
        <taxon>Alphaproteobacteria</taxon>
        <taxon>Acetobacterales</taxon>
        <taxon>Roseomonadaceae</taxon>
        <taxon>Siccirubricoccus</taxon>
    </lineage>
</organism>
<keyword evidence="3" id="KW-0804">Transcription</keyword>
<dbReference type="Pfam" id="PF01047">
    <property type="entry name" value="MarR"/>
    <property type="match status" value="1"/>
</dbReference>
<keyword evidence="6" id="KW-1185">Reference proteome</keyword>
<dbReference type="Proteomes" id="UP001523392">
    <property type="component" value="Unassembled WGS sequence"/>
</dbReference>